<accession>A0AAD5S2M5</accession>
<dbReference type="Pfam" id="PF02752">
    <property type="entry name" value="Arrestin_C"/>
    <property type="match status" value="1"/>
</dbReference>
<evidence type="ECO:0000259" key="2">
    <source>
        <dbReference type="SMART" id="SM01017"/>
    </source>
</evidence>
<evidence type="ECO:0000256" key="1">
    <source>
        <dbReference type="SAM" id="MobiDB-lite"/>
    </source>
</evidence>
<proteinExistence type="predicted"/>
<gene>
    <name evidence="3" type="ORF">HK097_004492</name>
</gene>
<feature type="region of interest" description="Disordered" evidence="1">
    <location>
        <begin position="528"/>
        <end position="550"/>
    </location>
</feature>
<comment type="caution">
    <text evidence="3">The sequence shown here is derived from an EMBL/GenBank/DDBJ whole genome shotgun (WGS) entry which is preliminary data.</text>
</comment>
<reference evidence="3" key="1">
    <citation type="submission" date="2020-05" db="EMBL/GenBank/DDBJ databases">
        <title>Phylogenomic resolution of chytrid fungi.</title>
        <authorList>
            <person name="Stajich J.E."/>
            <person name="Amses K."/>
            <person name="Simmons R."/>
            <person name="Seto K."/>
            <person name="Myers J."/>
            <person name="Bonds A."/>
            <person name="Quandt C.A."/>
            <person name="Barry K."/>
            <person name="Liu P."/>
            <person name="Grigoriev I."/>
            <person name="Longcore J.E."/>
            <person name="James T.Y."/>
        </authorList>
    </citation>
    <scope>NUCLEOTIDE SEQUENCE</scope>
    <source>
        <strain evidence="3">JEL0318</strain>
    </source>
</reference>
<feature type="domain" description="Arrestin C-terminal-like" evidence="2">
    <location>
        <begin position="206"/>
        <end position="392"/>
    </location>
</feature>
<evidence type="ECO:0000313" key="3">
    <source>
        <dbReference type="EMBL" id="KAJ3034498.1"/>
    </source>
</evidence>
<dbReference type="AlphaFoldDB" id="A0AAD5S2M5"/>
<protein>
    <recommendedName>
        <fullName evidence="2">Arrestin C-terminal-like domain-containing protein</fullName>
    </recommendedName>
</protein>
<evidence type="ECO:0000313" key="4">
    <source>
        <dbReference type="Proteomes" id="UP001212841"/>
    </source>
</evidence>
<feature type="non-terminal residue" evidence="3">
    <location>
        <position position="1"/>
    </location>
</feature>
<feature type="compositionally biased region" description="Basic and acidic residues" evidence="1">
    <location>
        <begin position="535"/>
        <end position="546"/>
    </location>
</feature>
<name>A0AAD5S2M5_9FUNG</name>
<dbReference type="InterPro" id="IPR011022">
    <property type="entry name" value="Arrestin_C-like"/>
</dbReference>
<dbReference type="Proteomes" id="UP001212841">
    <property type="component" value="Unassembled WGS sequence"/>
</dbReference>
<dbReference type="SMART" id="SM01017">
    <property type="entry name" value="Arrestin_C"/>
    <property type="match status" value="1"/>
</dbReference>
<organism evidence="3 4">
    <name type="scientific">Rhizophlyctis rosea</name>
    <dbReference type="NCBI Taxonomy" id="64517"/>
    <lineage>
        <taxon>Eukaryota</taxon>
        <taxon>Fungi</taxon>
        <taxon>Fungi incertae sedis</taxon>
        <taxon>Chytridiomycota</taxon>
        <taxon>Chytridiomycota incertae sedis</taxon>
        <taxon>Chytridiomycetes</taxon>
        <taxon>Rhizophlyctidales</taxon>
        <taxon>Rhizophlyctidaceae</taxon>
        <taxon>Rhizophlyctis</taxon>
    </lineage>
</organism>
<dbReference type="SUPFAM" id="SSF81296">
    <property type="entry name" value="E set domains"/>
    <property type="match status" value="2"/>
</dbReference>
<keyword evidence="4" id="KW-1185">Reference proteome</keyword>
<dbReference type="Gene3D" id="2.60.40.640">
    <property type="match status" value="1"/>
</dbReference>
<sequence length="615" mass="67519">MSRQLAIFLNNRTLISIDGRRWPALTGLVTIDPEICQELVSQGFEPYAEVTCLLSYRTPVGTVAQKTLFTEHQRLKELVGRQYQDPEFENSQAGRKRYPFAFEFDSRALPPSLCFDPNDIFEGRPVGVAWSVVGFMGQELSAGLGTIPESMGMHYDEPSLLRRQAPAALNFRVEYRHSLDWLAANPRPPSATASVKPSLFSFGGRSSADPTLTAVLDKTLVIPPEPIRVSLELSALSSSHTVTKVKLTARQTITYRLPTGNLHFRGTIGQIEETPAPRYDNKNTSFSGSFELRVAEGLGGKGKGPFRKKDVKIPAQAMPLDYRQVDGDGMIEFVPSTPMIKQVEGTWGVDVKYTLQISVGINDSQGGFLKGGNKDLEVELPFVLTNATDVEPVVQNLFDPVASAASETILLRPDALVPLLSETIDDLDASLSDISALKLDWRDLRDELGSERMATRASDHAQVLLDILTSLNGQLKTFTDSYTAKDGAVPWPRNPVPFNMLLLETELLARAGPDAGWDLIITDALSHSHGASGGERQEEGGEHVESVDQDPGGAAVDALLTRFEMYLTNARGIVLAWVASRGGKRDEVDEREFGRKVLTYERAKEELMSCLEGIA</sequence>
<dbReference type="InterPro" id="IPR014756">
    <property type="entry name" value="Ig_E-set"/>
</dbReference>
<dbReference type="EMBL" id="JADGJD010002151">
    <property type="protein sequence ID" value="KAJ3034498.1"/>
    <property type="molecule type" value="Genomic_DNA"/>
</dbReference>
<dbReference type="InterPro" id="IPR014752">
    <property type="entry name" value="Arrestin-like_C"/>
</dbReference>